<evidence type="ECO:0000259" key="4">
    <source>
        <dbReference type="Pfam" id="PF24883"/>
    </source>
</evidence>
<feature type="repeat" description="ANK" evidence="3">
    <location>
        <begin position="744"/>
        <end position="776"/>
    </location>
</feature>
<feature type="repeat" description="ANK" evidence="3">
    <location>
        <begin position="1014"/>
        <end position="1046"/>
    </location>
</feature>
<dbReference type="Pfam" id="PF00023">
    <property type="entry name" value="Ank"/>
    <property type="match status" value="1"/>
</dbReference>
<feature type="repeat" description="ANK" evidence="3">
    <location>
        <begin position="951"/>
        <end position="980"/>
    </location>
</feature>
<dbReference type="PROSITE" id="PS50088">
    <property type="entry name" value="ANK_REPEAT"/>
    <property type="match status" value="9"/>
</dbReference>
<dbReference type="InterPro" id="IPR027417">
    <property type="entry name" value="P-loop_NTPase"/>
</dbReference>
<dbReference type="Gene3D" id="3.40.50.300">
    <property type="entry name" value="P-loop containing nucleotide triphosphate hydrolases"/>
    <property type="match status" value="1"/>
</dbReference>
<sequence>MEVAGSAVGIASLGIQVCQGLIAYIDSWKDYGYDVAEARNSISDLHDTLALLEDNLQTGGLDVQREARITNCVQSCKDGIQDLATKLDDLQKYSKPDGLRQKARAEIQKAVYPFRKDTLTKLRGNVADVRERLKLALQVLQLSVLQSDRWRKIVDWLAPSDPWTNHRSARDRHEPHTGDWLLQSPTYLNWKAGQSRHLWICGKAGCGKTVLSSTMIEDIKKLCETDENLGRFGLGAFYFTFSDKQKQSYEDLLRSLVGQLAWKPNGIALLQRAYEDPSCGRPGKDELEKILLLSLQAYDQVFLALDALDESPEENDIRQTMLERLEKLVQNACNVKLLATSREVRDIQESMGNMKAERINVADLKVDKDIRKFVVSELSKDRRLSRLSDKTSLLIEDTLSARADGMFRWAYCQIQELKKLKSTKSKYIEDVLRSLPKTLDETYERILCAVEERYRPEALTLLRWITYSRTPLTLGELAEAAIIDPSGEGTVDIDNRGDIEDSVDILSGLVLIYKEILTSKEHHGFGFYDHYSIDVGQDLSSEPLLETAIEDLTLNPKSKVRLAHFSVKEYLESKRILDGTAKDFHLDAAKEHRILAQSCVTYIIHYNNDTVKLSPRERRNAYPLLKLSAKSWCYHSSLQSDGDLEREVRMLTDTECLRCWLRHDSKLREEQSRLDYFKAGKAIYLASCARLPKVVEELLARDADVNAQGSDKGNALQAASSRGFMDIVELLLARGADVNASEGHYGSALQAASYEGYKDVVELLLARGADTNALGGYFGSALQAAAETGSIELVERLLAAGADINAQGGKYGNALQAAARSIHGAIEIVERLLATGADVNAQGGCYGNALQAAVIGRPRVTLPKFLPAGTDVNAQWWAFHPRNVLQEVARSPSGSIEVVERLLTAGADVNTQGGEYGNALQAAALSCSIRIVERLFAAGANVNAQGGPWGNALQAAANGGSMEVVERFLTAGANVNAQGGYYGNALQAAAEEGSIEVVERLLTTGANVNAQGGYYGNALQAAAEKGSIEIVERLLAAGANVNAQGGKYGTALQAATISGSIEVVETLLATGAEVDAQGGRYGNALQAAACMGLIEVVERLLTAGADVNAQGGRYGNALQAAARWGSIEVAKRLLAAGADVNAQGGCYGNALRAAKKIGYEKVADMLLAAGAVPREDDQP</sequence>
<dbReference type="SUPFAM" id="SSF52540">
    <property type="entry name" value="P-loop containing nucleoside triphosphate hydrolases"/>
    <property type="match status" value="1"/>
</dbReference>
<dbReference type="Pfam" id="PF12796">
    <property type="entry name" value="Ank_2"/>
    <property type="match status" value="4"/>
</dbReference>
<accession>A0A3M6ZCP0</accession>
<dbReference type="Proteomes" id="UP000282582">
    <property type="component" value="Unassembled WGS sequence"/>
</dbReference>
<dbReference type="SMART" id="SM00248">
    <property type="entry name" value="ANK"/>
    <property type="match status" value="13"/>
</dbReference>
<evidence type="ECO:0000256" key="3">
    <source>
        <dbReference type="PROSITE-ProRule" id="PRU00023"/>
    </source>
</evidence>
<protein>
    <recommendedName>
        <fullName evidence="4">Nephrocystin 3-like N-terminal domain-containing protein</fullName>
    </recommendedName>
</protein>
<feature type="domain" description="Nephrocystin 3-like N-terminal" evidence="4">
    <location>
        <begin position="177"/>
        <end position="342"/>
    </location>
</feature>
<gene>
    <name evidence="5" type="ORF">D0868_02342</name>
</gene>
<feature type="repeat" description="ANK" evidence="3">
    <location>
        <begin position="1113"/>
        <end position="1145"/>
    </location>
</feature>
<dbReference type="Pfam" id="PF24883">
    <property type="entry name" value="NPHP3_N"/>
    <property type="match status" value="1"/>
</dbReference>
<dbReference type="PANTHER" id="PTHR24123">
    <property type="entry name" value="ANKYRIN REPEAT-CONTAINING"/>
    <property type="match status" value="1"/>
</dbReference>
<proteinExistence type="predicted"/>
<dbReference type="InterPro" id="IPR036770">
    <property type="entry name" value="Ankyrin_rpt-contain_sf"/>
</dbReference>
<dbReference type="AlphaFoldDB" id="A0A3M6ZCP0"/>
<organism evidence="5 6">
    <name type="scientific">Hortaea werneckii</name>
    <name type="common">Black yeast</name>
    <name type="synonym">Cladosporium werneckii</name>
    <dbReference type="NCBI Taxonomy" id="91943"/>
    <lineage>
        <taxon>Eukaryota</taxon>
        <taxon>Fungi</taxon>
        <taxon>Dikarya</taxon>
        <taxon>Ascomycota</taxon>
        <taxon>Pezizomycotina</taxon>
        <taxon>Dothideomycetes</taxon>
        <taxon>Dothideomycetidae</taxon>
        <taxon>Mycosphaerellales</taxon>
        <taxon>Teratosphaeriaceae</taxon>
        <taxon>Hortaea</taxon>
    </lineage>
</organism>
<dbReference type="SUPFAM" id="SSF48403">
    <property type="entry name" value="Ankyrin repeat"/>
    <property type="match status" value="2"/>
</dbReference>
<dbReference type="InterPro" id="IPR056884">
    <property type="entry name" value="NPHP3-like_N"/>
</dbReference>
<dbReference type="PROSITE" id="PS50297">
    <property type="entry name" value="ANK_REP_REGION"/>
    <property type="match status" value="7"/>
</dbReference>
<reference evidence="5 6" key="1">
    <citation type="journal article" date="2018" name="BMC Genomics">
        <title>Genomic evidence for intraspecific hybridization in a clonal and extremely halotolerant yeast.</title>
        <authorList>
            <person name="Gostincar C."/>
            <person name="Stajich J.E."/>
            <person name="Zupancic J."/>
            <person name="Zalar P."/>
            <person name="Gunde-Cimerman N."/>
        </authorList>
    </citation>
    <scope>NUCLEOTIDE SEQUENCE [LARGE SCALE GENOMIC DNA]</scope>
    <source>
        <strain evidence="5 6">EXF-6654</strain>
    </source>
</reference>
<comment type="caution">
    <text evidence="5">The sequence shown here is derived from an EMBL/GenBank/DDBJ whole genome shotgun (WGS) entry which is preliminary data.</text>
</comment>
<dbReference type="EMBL" id="QWIK01000118">
    <property type="protein sequence ID" value="RMY12862.1"/>
    <property type="molecule type" value="Genomic_DNA"/>
</dbReference>
<evidence type="ECO:0000313" key="6">
    <source>
        <dbReference type="Proteomes" id="UP000282582"/>
    </source>
</evidence>
<keyword evidence="2 3" id="KW-0040">ANK repeat</keyword>
<dbReference type="Gene3D" id="1.25.40.20">
    <property type="entry name" value="Ankyrin repeat-containing domain"/>
    <property type="match status" value="3"/>
</dbReference>
<feature type="repeat" description="ANK" evidence="3">
    <location>
        <begin position="1047"/>
        <end position="1079"/>
    </location>
</feature>
<feature type="repeat" description="ANK" evidence="3">
    <location>
        <begin position="981"/>
        <end position="1013"/>
    </location>
</feature>
<feature type="repeat" description="ANK" evidence="3">
    <location>
        <begin position="780"/>
        <end position="809"/>
    </location>
</feature>
<dbReference type="VEuPathDB" id="FungiDB:BTJ68_13350"/>
<evidence type="ECO:0000256" key="2">
    <source>
        <dbReference type="ARBA" id="ARBA00023043"/>
    </source>
</evidence>
<dbReference type="InterPro" id="IPR002110">
    <property type="entry name" value="Ankyrin_rpt"/>
</dbReference>
<evidence type="ECO:0000313" key="5">
    <source>
        <dbReference type="EMBL" id="RMY12862.1"/>
    </source>
</evidence>
<keyword evidence="1" id="KW-0677">Repeat</keyword>
<feature type="repeat" description="ANK" evidence="3">
    <location>
        <begin position="1080"/>
        <end position="1112"/>
    </location>
</feature>
<feature type="repeat" description="ANK" evidence="3">
    <location>
        <begin position="711"/>
        <end position="743"/>
    </location>
</feature>
<dbReference type="InterPro" id="IPR051165">
    <property type="entry name" value="Multifunctional_ANK_Repeat"/>
</dbReference>
<dbReference type="PANTHER" id="PTHR24123:SF33">
    <property type="entry name" value="PROTEIN HOS4"/>
    <property type="match status" value="1"/>
</dbReference>
<evidence type="ECO:0000256" key="1">
    <source>
        <dbReference type="ARBA" id="ARBA00022737"/>
    </source>
</evidence>
<name>A0A3M6ZCP0_HORWE</name>